<dbReference type="InterPro" id="IPR036249">
    <property type="entry name" value="Thioredoxin-like_sf"/>
</dbReference>
<evidence type="ECO:0000313" key="3">
    <source>
        <dbReference type="Proteomes" id="UP000663828"/>
    </source>
</evidence>
<organism evidence="2 3">
    <name type="scientific">Adineta ricciae</name>
    <name type="common">Rotifer</name>
    <dbReference type="NCBI Taxonomy" id="249248"/>
    <lineage>
        <taxon>Eukaryota</taxon>
        <taxon>Metazoa</taxon>
        <taxon>Spiralia</taxon>
        <taxon>Gnathifera</taxon>
        <taxon>Rotifera</taxon>
        <taxon>Eurotatoria</taxon>
        <taxon>Bdelloidea</taxon>
        <taxon>Adinetida</taxon>
        <taxon>Adinetidae</taxon>
        <taxon>Adineta</taxon>
    </lineage>
</organism>
<evidence type="ECO:0000313" key="2">
    <source>
        <dbReference type="EMBL" id="CAF1517633.1"/>
    </source>
</evidence>
<dbReference type="Pfam" id="PF13911">
    <property type="entry name" value="AhpC-TSA_2"/>
    <property type="match status" value="1"/>
</dbReference>
<dbReference type="EMBL" id="CAJNOR010004635">
    <property type="protein sequence ID" value="CAF1517633.1"/>
    <property type="molecule type" value="Genomic_DNA"/>
</dbReference>
<protein>
    <submittedName>
        <fullName evidence="2">Uncharacterized protein</fullName>
    </submittedName>
</protein>
<dbReference type="Proteomes" id="UP000663852">
    <property type="component" value="Unassembled WGS sequence"/>
</dbReference>
<dbReference type="Proteomes" id="UP000663828">
    <property type="component" value="Unassembled WGS sequence"/>
</dbReference>
<evidence type="ECO:0000313" key="1">
    <source>
        <dbReference type="EMBL" id="CAF0980245.1"/>
    </source>
</evidence>
<dbReference type="OrthoDB" id="40334at2759"/>
<comment type="caution">
    <text evidence="2">The sequence shown here is derived from an EMBL/GenBank/DDBJ whole genome shotgun (WGS) entry which is preliminary data.</text>
</comment>
<dbReference type="EMBL" id="CAJNOJ010000055">
    <property type="protein sequence ID" value="CAF0980245.1"/>
    <property type="molecule type" value="Genomic_DNA"/>
</dbReference>
<accession>A0A815UHA4</accession>
<gene>
    <name evidence="1" type="ORF">EDS130_LOCUS13836</name>
    <name evidence="2" type="ORF">XAT740_LOCUS40597</name>
</gene>
<sequence>MASNLTSVPSEARSLPVLDSNGASYSFSSLFTSEDGHDQQTLVIFIRHFFCGSCKEYISTISSQDNGITPQELEKSHKRLIIIGCGQPNLIKQYVKDTNCPFPMYADPTQKLYDALGMIRTLSLAEKKPDYIKSSFLVNVAKSAVCQFSSGMAMFQGGDIRQVGGEYLFNQQGDILWSHNMKNTQDHVEVIELRKILGLEC</sequence>
<dbReference type="Gene3D" id="3.40.30.10">
    <property type="entry name" value="Glutaredoxin"/>
    <property type="match status" value="1"/>
</dbReference>
<dbReference type="PANTHER" id="PTHR28630:SF3">
    <property type="entry name" value="PEROXIREDOXIN-LIKE 2C"/>
    <property type="match status" value="1"/>
</dbReference>
<dbReference type="InterPro" id="IPR032801">
    <property type="entry name" value="PXL2A/B/C"/>
</dbReference>
<name>A0A815UHA4_ADIRI</name>
<dbReference type="AlphaFoldDB" id="A0A815UHA4"/>
<dbReference type="PANTHER" id="PTHR28630">
    <property type="match status" value="1"/>
</dbReference>
<dbReference type="CDD" id="cd02970">
    <property type="entry name" value="PRX_like2"/>
    <property type="match status" value="1"/>
</dbReference>
<proteinExistence type="predicted"/>
<keyword evidence="3" id="KW-1185">Reference proteome</keyword>
<reference evidence="2" key="1">
    <citation type="submission" date="2021-02" db="EMBL/GenBank/DDBJ databases">
        <authorList>
            <person name="Nowell W R."/>
        </authorList>
    </citation>
    <scope>NUCLEOTIDE SEQUENCE</scope>
</reference>
<dbReference type="SUPFAM" id="SSF52833">
    <property type="entry name" value="Thioredoxin-like"/>
    <property type="match status" value="1"/>
</dbReference>